<dbReference type="Gene3D" id="3.30.1380.10">
    <property type="match status" value="1"/>
</dbReference>
<keyword evidence="1" id="KW-0472">Membrane</keyword>
<dbReference type="GO" id="GO:0006508">
    <property type="term" value="P:proteolysis"/>
    <property type="evidence" value="ECO:0007669"/>
    <property type="project" value="InterPro"/>
</dbReference>
<keyword evidence="1" id="KW-0812">Transmembrane</keyword>
<reference evidence="3 4" key="1">
    <citation type="submission" date="2020-05" db="EMBL/GenBank/DDBJ databases">
        <title>Whole genome sequencing and identification of novel metabolites from Paenibacillus alvei strain JR949.</title>
        <authorList>
            <person name="Rajendhran J."/>
            <person name="Sree Pranav P."/>
            <person name="Mahalakshmi B."/>
            <person name="Karthikeyan R."/>
        </authorList>
    </citation>
    <scope>NUCLEOTIDE SEQUENCE [LARGE SCALE GENOMIC DNA]</scope>
    <source>
        <strain evidence="3 4">JR949</strain>
    </source>
</reference>
<dbReference type="PANTHER" id="PTHR34385:SF1">
    <property type="entry name" value="PEPTIDOGLYCAN L-ALANYL-D-GLUTAMATE ENDOPEPTIDASE CWLK"/>
    <property type="match status" value="1"/>
</dbReference>
<evidence type="ECO:0000313" key="3">
    <source>
        <dbReference type="EMBL" id="NOJ71379.1"/>
    </source>
</evidence>
<proteinExistence type="predicted"/>
<keyword evidence="1" id="KW-1133">Transmembrane helix</keyword>
<accession>A0AAP7DJA5</accession>
<feature type="transmembrane region" description="Helical" evidence="1">
    <location>
        <begin position="20"/>
        <end position="37"/>
    </location>
</feature>
<dbReference type="AlphaFoldDB" id="A0AAP7DJA5"/>
<evidence type="ECO:0000313" key="4">
    <source>
        <dbReference type="Proteomes" id="UP000552038"/>
    </source>
</evidence>
<dbReference type="EMBL" id="JABFOR010000013">
    <property type="protein sequence ID" value="NOJ71379.1"/>
    <property type="molecule type" value="Genomic_DNA"/>
</dbReference>
<sequence length="288" mass="32977">MSHRLILTSSDGGDGLRNVYVISILVLSLTLYSGCMIQGNERSMLHIETKPAAHLSYMVHAGDTVELHLKTLRSFNHAVWKMQQMPTQLVHKLSENEVRSNGVLVNKFNKLPNDYRPSDLVYPNAPFIFDERVDKRKLRKEAARALEQLIAGAKQDGIYLAGVSAYRSQAAQTEIYQSNVRRYGKKMAELYCAEPGHSEHKTGLAVDLTRSDGKCAVEACFAVTKEAKWLKDHAHEYGYIVRYPKGKEHITGYQYEPWHIRYVGKNLSWLLTERDITLEEYYQSSYPY</sequence>
<protein>
    <submittedName>
        <fullName evidence="3">M15 family metallopeptidase</fullName>
    </submittedName>
</protein>
<dbReference type="InterPro" id="IPR009045">
    <property type="entry name" value="Zn_M74/Hedgehog-like"/>
</dbReference>
<dbReference type="InterPro" id="IPR052179">
    <property type="entry name" value="DD-CPase-like"/>
</dbReference>
<dbReference type="PANTHER" id="PTHR34385">
    <property type="entry name" value="D-ALANYL-D-ALANINE CARBOXYPEPTIDASE"/>
    <property type="match status" value="1"/>
</dbReference>
<dbReference type="Pfam" id="PF02557">
    <property type="entry name" value="VanY"/>
    <property type="match status" value="1"/>
</dbReference>
<dbReference type="CDD" id="cd14852">
    <property type="entry name" value="LD-carboxypeptidase"/>
    <property type="match status" value="1"/>
</dbReference>
<evidence type="ECO:0000256" key="1">
    <source>
        <dbReference type="SAM" id="Phobius"/>
    </source>
</evidence>
<dbReference type="SUPFAM" id="SSF55166">
    <property type="entry name" value="Hedgehog/DD-peptidase"/>
    <property type="match status" value="1"/>
</dbReference>
<dbReference type="InterPro" id="IPR058193">
    <property type="entry name" value="VanY/YodJ_core_dom"/>
</dbReference>
<evidence type="ECO:0000259" key="2">
    <source>
        <dbReference type="Pfam" id="PF02557"/>
    </source>
</evidence>
<organism evidence="3 4">
    <name type="scientific">Paenibacillus alvei</name>
    <name type="common">Bacillus alvei</name>
    <dbReference type="NCBI Taxonomy" id="44250"/>
    <lineage>
        <taxon>Bacteria</taxon>
        <taxon>Bacillati</taxon>
        <taxon>Bacillota</taxon>
        <taxon>Bacilli</taxon>
        <taxon>Bacillales</taxon>
        <taxon>Paenibacillaceae</taxon>
        <taxon>Paenibacillus</taxon>
    </lineage>
</organism>
<name>A0AAP7DJA5_PAEAL</name>
<gene>
    <name evidence="3" type="ORF">HMI46_12505</name>
</gene>
<dbReference type="GO" id="GO:0008233">
    <property type="term" value="F:peptidase activity"/>
    <property type="evidence" value="ECO:0007669"/>
    <property type="project" value="InterPro"/>
</dbReference>
<comment type="caution">
    <text evidence="3">The sequence shown here is derived from an EMBL/GenBank/DDBJ whole genome shotgun (WGS) entry which is preliminary data.</text>
</comment>
<feature type="domain" description="D-alanyl-D-alanine carboxypeptidase-like core" evidence="2">
    <location>
        <begin position="136"/>
        <end position="265"/>
    </location>
</feature>
<dbReference type="InterPro" id="IPR003709">
    <property type="entry name" value="VanY-like_core_dom"/>
</dbReference>
<dbReference type="Proteomes" id="UP000552038">
    <property type="component" value="Unassembled WGS sequence"/>
</dbReference>